<keyword evidence="2" id="KW-0472">Membrane</keyword>
<comment type="function">
    <text evidence="2">NDH-1 shuttles electrons from NADH, via FMN and iron-sulfur (Fe-S) centers, to quinones in the respiratory chain. Couples the redox reaction to proton translocation (for every two electrons transferred, four hydrogen ions are translocated across the cytoplasmic membrane), and thus conserves the redox energy in a proton gradient.</text>
</comment>
<dbReference type="GO" id="GO:0048038">
    <property type="term" value="F:quinone binding"/>
    <property type="evidence" value="ECO:0007669"/>
    <property type="project" value="UniProtKB-UniRule"/>
</dbReference>
<gene>
    <name evidence="3" type="ORF">ET33_04015</name>
</gene>
<comment type="caution">
    <text evidence="3">The sequence shown here is derived from an EMBL/GenBank/DDBJ whole genome shotgun (WGS) entry which is preliminary data.</text>
</comment>
<protein>
    <recommendedName>
        <fullName evidence="2">NADH-quinone oxidoreductase subunit J</fullName>
        <ecNumber evidence="2">7.1.1.-</ecNumber>
    </recommendedName>
</protein>
<reference evidence="3 4" key="1">
    <citation type="submission" date="2014-06" db="EMBL/GenBank/DDBJ databases">
        <title>Draft genome sequence of Paenibacillus sp. MSt1.</title>
        <authorList>
            <person name="Aw Y.K."/>
            <person name="Ong K.S."/>
            <person name="Gan H.M."/>
            <person name="Lee S.M."/>
        </authorList>
    </citation>
    <scope>NUCLEOTIDE SEQUENCE [LARGE SCALE GENOMIC DNA]</scope>
    <source>
        <strain evidence="3 4">MSt1</strain>
    </source>
</reference>
<dbReference type="GO" id="GO:0008137">
    <property type="term" value="F:NADH dehydrogenase (ubiquinone) activity"/>
    <property type="evidence" value="ECO:0007669"/>
    <property type="project" value="UniProtKB-UniRule"/>
</dbReference>
<dbReference type="InterPro" id="IPR001457">
    <property type="entry name" value="NADH_UbQ/plastoQ_OxRdtase_su6"/>
</dbReference>
<dbReference type="RefSeq" id="WP_036682814.1">
    <property type="nucleotide sequence ID" value="NZ_FYEP01000017.1"/>
</dbReference>
<dbReference type="SUPFAM" id="SSF103473">
    <property type="entry name" value="MFS general substrate transporter"/>
    <property type="match status" value="1"/>
</dbReference>
<feature type="transmembrane region" description="Helical" evidence="2">
    <location>
        <begin position="103"/>
        <end position="120"/>
    </location>
</feature>
<organism evidence="3 4">
    <name type="scientific">Paenibacillus tyrfis</name>
    <dbReference type="NCBI Taxonomy" id="1501230"/>
    <lineage>
        <taxon>Bacteria</taxon>
        <taxon>Bacillati</taxon>
        <taxon>Bacillota</taxon>
        <taxon>Bacilli</taxon>
        <taxon>Bacillales</taxon>
        <taxon>Paenibacillaceae</taxon>
        <taxon>Paenibacillus</taxon>
    </lineage>
</organism>
<dbReference type="PANTHER" id="PTHR33269:SF17">
    <property type="entry name" value="NADH-UBIQUINONE OXIDOREDUCTASE CHAIN 6"/>
    <property type="match status" value="1"/>
</dbReference>
<feature type="transmembrane region" description="Helical" evidence="2">
    <location>
        <begin position="15"/>
        <end position="34"/>
    </location>
</feature>
<keyword evidence="2" id="KW-1133">Transmembrane helix</keyword>
<proteinExistence type="inferred from homology"/>
<dbReference type="PANTHER" id="PTHR33269">
    <property type="entry name" value="NADH-UBIQUINONE OXIDOREDUCTASE CHAIN 6"/>
    <property type="match status" value="1"/>
</dbReference>
<dbReference type="InterPro" id="IPR036259">
    <property type="entry name" value="MFS_trans_sf"/>
</dbReference>
<dbReference type="Proteomes" id="UP000028123">
    <property type="component" value="Unassembled WGS sequence"/>
</dbReference>
<dbReference type="EMBL" id="JNVM01000011">
    <property type="protein sequence ID" value="KEQ25231.1"/>
    <property type="molecule type" value="Genomic_DNA"/>
</dbReference>
<evidence type="ECO:0000313" key="4">
    <source>
        <dbReference type="Proteomes" id="UP000028123"/>
    </source>
</evidence>
<feature type="transmembrane region" description="Helical" evidence="2">
    <location>
        <begin position="149"/>
        <end position="170"/>
    </location>
</feature>
<evidence type="ECO:0000256" key="2">
    <source>
        <dbReference type="RuleBase" id="RU004429"/>
    </source>
</evidence>
<dbReference type="NCBIfam" id="NF005168">
    <property type="entry name" value="PRK06638.2-3"/>
    <property type="match status" value="1"/>
</dbReference>
<dbReference type="AlphaFoldDB" id="A0A081P3F8"/>
<evidence type="ECO:0000313" key="3">
    <source>
        <dbReference type="EMBL" id="KEQ25231.1"/>
    </source>
</evidence>
<dbReference type="InterPro" id="IPR042106">
    <property type="entry name" value="Nuo/plastoQ_OxRdtase_6_NuoJ"/>
</dbReference>
<comment type="similarity">
    <text evidence="1 2">Belongs to the complex I subunit 6 family.</text>
</comment>
<name>A0A081P3F8_9BACL</name>
<keyword evidence="2" id="KW-0812">Transmembrane</keyword>
<comment type="subcellular location">
    <subcellularLocation>
        <location evidence="2">Cell membrane</location>
        <topology evidence="2">Multi-pass membrane protein</topology>
    </subcellularLocation>
</comment>
<accession>A0A081P3F8</accession>
<evidence type="ECO:0000256" key="1">
    <source>
        <dbReference type="ARBA" id="ARBA00005698"/>
    </source>
</evidence>
<dbReference type="Gene3D" id="1.20.120.1200">
    <property type="entry name" value="NADH-ubiquinone/plastoquinone oxidoreductase chain 6, subunit NuoJ"/>
    <property type="match status" value="1"/>
</dbReference>
<keyword evidence="2" id="KW-0874">Quinone</keyword>
<keyword evidence="2" id="KW-0520">NAD</keyword>
<dbReference type="eggNOG" id="COG0839">
    <property type="taxonomic scope" value="Bacteria"/>
</dbReference>
<keyword evidence="3" id="KW-0830">Ubiquinone</keyword>
<dbReference type="EC" id="7.1.1.-" evidence="2"/>
<keyword evidence="2" id="KW-1003">Cell membrane</keyword>
<feature type="transmembrane region" description="Helical" evidence="2">
    <location>
        <begin position="64"/>
        <end position="83"/>
    </location>
</feature>
<keyword evidence="4" id="KW-1185">Reference proteome</keyword>
<comment type="catalytic activity">
    <reaction evidence="2">
        <text>a quinone + NADH + 5 H(+)(in) = a quinol + NAD(+) + 4 H(+)(out)</text>
        <dbReference type="Rhea" id="RHEA:57888"/>
        <dbReference type="ChEBI" id="CHEBI:15378"/>
        <dbReference type="ChEBI" id="CHEBI:24646"/>
        <dbReference type="ChEBI" id="CHEBI:57540"/>
        <dbReference type="ChEBI" id="CHEBI:57945"/>
        <dbReference type="ChEBI" id="CHEBI:132124"/>
    </reaction>
</comment>
<dbReference type="Pfam" id="PF00499">
    <property type="entry name" value="Oxidored_q3"/>
    <property type="match status" value="1"/>
</dbReference>
<dbReference type="OrthoDB" id="9814997at2"/>
<dbReference type="GO" id="GO:0005886">
    <property type="term" value="C:plasma membrane"/>
    <property type="evidence" value="ECO:0007669"/>
    <property type="project" value="UniProtKB-SubCell"/>
</dbReference>
<sequence>MFGNIVDFLSRGENIAFFICALLAIGGAIFMLSFTKVVHMVVAVALTFISLAGLYVVLEAEFVAVVQILIYAGAISILMIFGIMMTKHTKEEEEEPKRPWHNGLLFVGAAGLFGIIFYAIQKSQLPSGEYPSMQDNTMEIGKLLFTNHVIPFELMSVLLTVAFIGAIIVAKREED</sequence>
<feature type="transmembrane region" description="Helical" evidence="2">
    <location>
        <begin position="41"/>
        <end position="58"/>
    </location>
</feature>